<dbReference type="InterPro" id="IPR001173">
    <property type="entry name" value="Glyco_trans_2-like"/>
</dbReference>
<accession>A0A086BMV8</accession>
<dbReference type="GO" id="GO:0016758">
    <property type="term" value="F:hexosyltransferase activity"/>
    <property type="evidence" value="ECO:0007669"/>
    <property type="project" value="UniProtKB-ARBA"/>
</dbReference>
<dbReference type="PANTHER" id="PTHR22916">
    <property type="entry name" value="GLYCOSYLTRANSFERASE"/>
    <property type="match status" value="1"/>
</dbReference>
<dbReference type="Proteomes" id="UP000028709">
    <property type="component" value="Unassembled WGS sequence"/>
</dbReference>
<evidence type="ECO:0000313" key="2">
    <source>
        <dbReference type="EMBL" id="KFF30272.1"/>
    </source>
</evidence>
<feature type="domain" description="Glycosyltransferase 2-like" evidence="1">
    <location>
        <begin position="4"/>
        <end position="163"/>
    </location>
</feature>
<dbReference type="Gene3D" id="3.90.550.10">
    <property type="entry name" value="Spore Coat Polysaccharide Biosynthesis Protein SpsA, Chain A"/>
    <property type="match status" value="1"/>
</dbReference>
<dbReference type="eggNOG" id="COG1216">
    <property type="taxonomic scope" value="Bacteria"/>
</dbReference>
<reference evidence="2 3" key="1">
    <citation type="submission" date="2014-07" db="EMBL/GenBank/DDBJ databases">
        <title>Genome of Chryseobacterium piperi CTM.</title>
        <authorList>
            <person name="Pipes S.E."/>
            <person name="Stropko S.J."/>
            <person name="Newman J.D."/>
        </authorList>
    </citation>
    <scope>NUCLEOTIDE SEQUENCE [LARGE SCALE GENOMIC DNA]</scope>
    <source>
        <strain evidence="2 3">CTM</strain>
    </source>
</reference>
<dbReference type="InterPro" id="IPR029044">
    <property type="entry name" value="Nucleotide-diphossugar_trans"/>
</dbReference>
<keyword evidence="3" id="KW-1185">Reference proteome</keyword>
<dbReference type="STRING" id="558152.IQ37_00380"/>
<keyword evidence="2" id="KW-0808">Transferase</keyword>
<dbReference type="AlphaFoldDB" id="A0A086BMV8"/>
<proteinExistence type="predicted"/>
<dbReference type="RefSeq" id="WP_034680466.1">
    <property type="nucleotide sequence ID" value="NZ_CP023049.2"/>
</dbReference>
<dbReference type="EMBL" id="JPRJ01000001">
    <property type="protein sequence ID" value="KFF30272.1"/>
    <property type="molecule type" value="Genomic_DNA"/>
</dbReference>
<dbReference type="Pfam" id="PF00535">
    <property type="entry name" value="Glycos_transf_2"/>
    <property type="match status" value="1"/>
</dbReference>
<dbReference type="OrthoDB" id="635429at2"/>
<sequence length="280" mass="32899">MKFSVLIAHYNNATYFKDCYESLQKQTYTDWEAIIIDDCSSDAEKEMVKSIIANNSRFKFFENQVNKGVGYTKRRCIELATGEICGFVDPDDAILPTAIEETINVFNSKKDIVLTYSRLSICDQNLKPLYPFKASSQVLNNDPLFFNYPIQIAHFVAFRRDTYMKTIKINPELKIAEDQDLYYKLYEVGKVYFINKTNYLYRTHSGGISQNNNKKKSREYYALVIWQAMQRRNLKKINGIEIPETFSNAQEIFNLLEYQNKISYRIKKKILIILQKFSQQ</sequence>
<organism evidence="2 3">
    <name type="scientific">Chryseobacterium piperi</name>
    <dbReference type="NCBI Taxonomy" id="558152"/>
    <lineage>
        <taxon>Bacteria</taxon>
        <taxon>Pseudomonadati</taxon>
        <taxon>Bacteroidota</taxon>
        <taxon>Flavobacteriia</taxon>
        <taxon>Flavobacteriales</taxon>
        <taxon>Weeksellaceae</taxon>
        <taxon>Chryseobacterium group</taxon>
        <taxon>Chryseobacterium</taxon>
    </lineage>
</organism>
<name>A0A086BMV8_9FLAO</name>
<dbReference type="KEGG" id="cpip:CJF12_12785"/>
<evidence type="ECO:0000259" key="1">
    <source>
        <dbReference type="Pfam" id="PF00535"/>
    </source>
</evidence>
<evidence type="ECO:0000313" key="3">
    <source>
        <dbReference type="Proteomes" id="UP000028709"/>
    </source>
</evidence>
<dbReference type="PANTHER" id="PTHR22916:SF3">
    <property type="entry name" value="UDP-GLCNAC:BETAGAL BETA-1,3-N-ACETYLGLUCOSAMINYLTRANSFERASE-LIKE PROTEIN 1"/>
    <property type="match status" value="1"/>
</dbReference>
<dbReference type="SUPFAM" id="SSF53448">
    <property type="entry name" value="Nucleotide-diphospho-sugar transferases"/>
    <property type="match status" value="1"/>
</dbReference>
<comment type="caution">
    <text evidence="2">The sequence shown here is derived from an EMBL/GenBank/DDBJ whole genome shotgun (WGS) entry which is preliminary data.</text>
</comment>
<protein>
    <submittedName>
        <fullName evidence="2">Glycosyl transferase family 2</fullName>
    </submittedName>
</protein>
<gene>
    <name evidence="2" type="ORF">IQ37_00380</name>
</gene>